<dbReference type="Pfam" id="PF02954">
    <property type="entry name" value="HTH_8"/>
    <property type="match status" value="1"/>
</dbReference>
<dbReference type="PROSITE" id="PS50045">
    <property type="entry name" value="SIGMA54_INTERACT_4"/>
    <property type="match status" value="1"/>
</dbReference>
<feature type="region of interest" description="Disordered" evidence="7">
    <location>
        <begin position="338"/>
        <end position="367"/>
    </location>
</feature>
<evidence type="ECO:0000259" key="8">
    <source>
        <dbReference type="PROSITE" id="PS50045"/>
    </source>
</evidence>
<dbReference type="SUPFAM" id="SSF46689">
    <property type="entry name" value="Homeodomain-like"/>
    <property type="match status" value="1"/>
</dbReference>
<dbReference type="Pfam" id="PF25601">
    <property type="entry name" value="AAA_lid_14"/>
    <property type="match status" value="1"/>
</dbReference>
<dbReference type="InterPro" id="IPR003593">
    <property type="entry name" value="AAA+_ATPase"/>
</dbReference>
<keyword evidence="1" id="KW-0547">Nucleotide-binding</keyword>
<sequence>MSDFIVRQPCLEREGAFAGALCSAEATGLYGVDRPGVAWDWMKQTGQAPCGVDWVRPLVADAWMRCVEDHALPTGLDFPPRQRQSDGFVPEIDAPSRAASGAVASHLSAMIYDLGSLLDDADVTLLLADAAGRVIHLLDSGRRIWAGGMQMARIGADWREASLGANGVGTAALLREPVAFAGKEHFNAALHRCATAGCPISGPDGGIVAIVGVICDRPDAARLLLGFLKVARRLLEASLFERMSCDGFLLRLRCGDEAGGGPLSAGRLFIAQNGRVCGADRDALDILGAGDAAAILGKDAAATIGVDLAALNAASDAADIVTLVARGGGGRAVAAEVHRTAKRRSAPTVSSGASPAGEGAPRHPANAFDGAWSDSVLDSALRKATGLQERNISILITGESGVGKDHLVRRLHASGPRKDRPLVAINCAAIPRELIESELFGYEGGSFTGARAKGKAGKFVEADKGILFLDEIGDMALDLQATLLRVLDSSEVTPIGSSKPIRVDVRVVAATNRSLQEMVQKGAFRRDLYYRLNGVQLRLPSLRERPDRLRLLAHLFRLEQEALGVTETMCFEDDVWRVFDRHPWPGNIREARNVLRSSIAVARGKLIAIDDLPVDFLQELNADCPGAAEACQSASRDAQCAQQGDETSFDLADWEARAVRFALASSNGNIAKAARNLGITRATLYHKMARFGLRSDKRIISKR</sequence>
<evidence type="ECO:0000313" key="10">
    <source>
        <dbReference type="Proteomes" id="UP001317629"/>
    </source>
</evidence>
<dbReference type="PANTHER" id="PTHR32071:SF77">
    <property type="entry name" value="TRANSCRIPTIONAL REGULATORY PROTEIN"/>
    <property type="match status" value="1"/>
</dbReference>
<keyword evidence="3" id="KW-0902">Two-component regulatory system</keyword>
<dbReference type="PANTHER" id="PTHR32071">
    <property type="entry name" value="TRANSCRIPTIONAL REGULATORY PROTEIN"/>
    <property type="match status" value="1"/>
</dbReference>
<dbReference type="RefSeq" id="WP_281931671.1">
    <property type="nucleotide sequence ID" value="NZ_AP027142.1"/>
</dbReference>
<dbReference type="Gene3D" id="1.10.10.60">
    <property type="entry name" value="Homeodomain-like"/>
    <property type="match status" value="1"/>
</dbReference>
<evidence type="ECO:0000256" key="7">
    <source>
        <dbReference type="SAM" id="MobiDB-lite"/>
    </source>
</evidence>
<dbReference type="Pfam" id="PF00158">
    <property type="entry name" value="Sigma54_activat"/>
    <property type="match status" value="1"/>
</dbReference>
<keyword evidence="2" id="KW-0067">ATP-binding</keyword>
<evidence type="ECO:0000256" key="5">
    <source>
        <dbReference type="ARBA" id="ARBA00023159"/>
    </source>
</evidence>
<keyword evidence="4" id="KW-0805">Transcription regulation</keyword>
<dbReference type="PROSITE" id="PS00676">
    <property type="entry name" value="SIGMA54_INTERACT_2"/>
    <property type="match status" value="1"/>
</dbReference>
<dbReference type="InterPro" id="IPR025943">
    <property type="entry name" value="Sigma_54_int_dom_ATP-bd_2"/>
</dbReference>
<dbReference type="PRINTS" id="PR01590">
    <property type="entry name" value="HTHFIS"/>
</dbReference>
<gene>
    <name evidence="9" type="ORF">SS37A_15890</name>
</gene>
<dbReference type="InterPro" id="IPR002078">
    <property type="entry name" value="Sigma_54_int"/>
</dbReference>
<keyword evidence="5" id="KW-0010">Activator</keyword>
<accession>A0ABN6VFJ9</accession>
<dbReference type="InterPro" id="IPR009057">
    <property type="entry name" value="Homeodomain-like_sf"/>
</dbReference>
<evidence type="ECO:0000256" key="6">
    <source>
        <dbReference type="ARBA" id="ARBA00023163"/>
    </source>
</evidence>
<dbReference type="InterPro" id="IPR027417">
    <property type="entry name" value="P-loop_NTPase"/>
</dbReference>
<protein>
    <submittedName>
        <fullName evidence="9">Sigma-54-dependent Fis family transcriptional regulator</fullName>
    </submittedName>
</protein>
<keyword evidence="10" id="KW-1185">Reference proteome</keyword>
<evidence type="ECO:0000256" key="1">
    <source>
        <dbReference type="ARBA" id="ARBA00022741"/>
    </source>
</evidence>
<name>A0ABN6VFJ9_9HYPH</name>
<dbReference type="InterPro" id="IPR029016">
    <property type="entry name" value="GAF-like_dom_sf"/>
</dbReference>
<dbReference type="Gene3D" id="3.30.450.40">
    <property type="match status" value="1"/>
</dbReference>
<dbReference type="CDD" id="cd00009">
    <property type="entry name" value="AAA"/>
    <property type="match status" value="1"/>
</dbReference>
<dbReference type="InterPro" id="IPR002197">
    <property type="entry name" value="HTH_Fis"/>
</dbReference>
<evidence type="ECO:0000313" key="9">
    <source>
        <dbReference type="EMBL" id="BDV34060.1"/>
    </source>
</evidence>
<feature type="domain" description="Sigma-54 factor interaction" evidence="8">
    <location>
        <begin position="375"/>
        <end position="600"/>
    </location>
</feature>
<organism evidence="9 10">
    <name type="scientific">Methylocystis iwaonis</name>
    <dbReference type="NCBI Taxonomy" id="2885079"/>
    <lineage>
        <taxon>Bacteria</taxon>
        <taxon>Pseudomonadati</taxon>
        <taxon>Pseudomonadota</taxon>
        <taxon>Alphaproteobacteria</taxon>
        <taxon>Hyphomicrobiales</taxon>
        <taxon>Methylocystaceae</taxon>
        <taxon>Methylocystis</taxon>
    </lineage>
</organism>
<dbReference type="EMBL" id="AP027142">
    <property type="protein sequence ID" value="BDV34060.1"/>
    <property type="molecule type" value="Genomic_DNA"/>
</dbReference>
<keyword evidence="6" id="KW-0804">Transcription</keyword>
<dbReference type="PROSITE" id="PS00675">
    <property type="entry name" value="SIGMA54_INTERACT_1"/>
    <property type="match status" value="1"/>
</dbReference>
<evidence type="ECO:0000256" key="4">
    <source>
        <dbReference type="ARBA" id="ARBA00023015"/>
    </source>
</evidence>
<proteinExistence type="predicted"/>
<dbReference type="Gene3D" id="3.40.50.300">
    <property type="entry name" value="P-loop containing nucleotide triphosphate hydrolases"/>
    <property type="match status" value="1"/>
</dbReference>
<dbReference type="InterPro" id="IPR025662">
    <property type="entry name" value="Sigma_54_int_dom_ATP-bd_1"/>
</dbReference>
<dbReference type="InterPro" id="IPR058031">
    <property type="entry name" value="AAA_lid_NorR"/>
</dbReference>
<dbReference type="Gene3D" id="1.10.8.60">
    <property type="match status" value="1"/>
</dbReference>
<evidence type="ECO:0000256" key="2">
    <source>
        <dbReference type="ARBA" id="ARBA00022840"/>
    </source>
</evidence>
<dbReference type="Proteomes" id="UP001317629">
    <property type="component" value="Chromosome"/>
</dbReference>
<evidence type="ECO:0000256" key="3">
    <source>
        <dbReference type="ARBA" id="ARBA00023012"/>
    </source>
</evidence>
<dbReference type="SUPFAM" id="SSF52540">
    <property type="entry name" value="P-loop containing nucleoside triphosphate hydrolases"/>
    <property type="match status" value="1"/>
</dbReference>
<dbReference type="SMART" id="SM00382">
    <property type="entry name" value="AAA"/>
    <property type="match status" value="1"/>
</dbReference>
<reference evidence="9 10" key="1">
    <citation type="journal article" date="2023" name="Int. J. Syst. Evol. Microbiol.">
        <title>Methylocystis iwaonis sp. nov., a type II methane-oxidizing bacterium from surface soil of a rice paddy field in Japan, and emended description of the genus Methylocystis (ex Whittenbury et al. 1970) Bowman et al. 1993.</title>
        <authorList>
            <person name="Kaise H."/>
            <person name="Sawadogo J.B."/>
            <person name="Alam M.S."/>
            <person name="Ueno C."/>
            <person name="Dianou D."/>
            <person name="Shinjo R."/>
            <person name="Asakawa S."/>
        </authorList>
    </citation>
    <scope>NUCLEOTIDE SEQUENCE [LARGE SCALE GENOMIC DNA]</scope>
    <source>
        <strain evidence="9 10">SS37A-Re</strain>
    </source>
</reference>